<sequence>MGKGPRSDLEAATYPDRAPQYFYPPQPKPWFPWLVPTIFIVDVALFAYTMYVNDCPSTTGIDLCVFPSLGRFSFQPLSQNPLFGPSTTTLELMGALEWRLVVKKGEWWRLFSCIWLHAGAIHLIANMMSLLFIGVRLEQEFGFLKIGLLYVLSGFGGSLLSSLNLQSAMSVGASGALFGMLGAMLSELLTNWTIYSNKVPSNYIFFCKICEQFTHQG</sequence>
<evidence type="ECO:0000313" key="8">
    <source>
        <dbReference type="Proteomes" id="UP000189703"/>
    </source>
</evidence>
<dbReference type="InterPro" id="IPR035952">
    <property type="entry name" value="Rhomboid-like_sf"/>
</dbReference>
<evidence type="ECO:0000256" key="5">
    <source>
        <dbReference type="ARBA" id="ARBA00023136"/>
    </source>
</evidence>
<comment type="caution">
    <text evidence="6">Lacks conserved residue(s) required for the propagation of feature annotation.</text>
</comment>
<comment type="similarity">
    <text evidence="2 6">Belongs to the peptidase S54 family.</text>
</comment>
<evidence type="ECO:0000256" key="1">
    <source>
        <dbReference type="ARBA" id="ARBA00004141"/>
    </source>
</evidence>
<dbReference type="Pfam" id="PF01694">
    <property type="entry name" value="Rhomboid"/>
    <property type="match status" value="1"/>
</dbReference>
<comment type="subcellular location">
    <subcellularLocation>
        <location evidence="1 6">Membrane</location>
        <topology evidence="1 6">Multi-pass membrane protein</topology>
    </subcellularLocation>
</comment>
<evidence type="ECO:0000256" key="3">
    <source>
        <dbReference type="ARBA" id="ARBA00022692"/>
    </source>
</evidence>
<dbReference type="InterPro" id="IPR022764">
    <property type="entry name" value="Peptidase_S54_rhomboid_dom"/>
</dbReference>
<dbReference type="Proteomes" id="UP000189703">
    <property type="component" value="Unplaced"/>
</dbReference>
<dbReference type="GO" id="GO:0004252">
    <property type="term" value="F:serine-type endopeptidase activity"/>
    <property type="evidence" value="ECO:0007669"/>
    <property type="project" value="InterPro"/>
</dbReference>
<dbReference type="STRING" id="4432.A0A1U8Q4G7"/>
<accession>A0A1U8Q4G7</accession>
<dbReference type="AlphaFoldDB" id="A0A1U8Q4G7"/>
<evidence type="ECO:0000256" key="2">
    <source>
        <dbReference type="ARBA" id="ARBA00009045"/>
    </source>
</evidence>
<evidence type="ECO:0000256" key="4">
    <source>
        <dbReference type="ARBA" id="ARBA00022989"/>
    </source>
</evidence>
<feature type="transmembrane region" description="Helical" evidence="6">
    <location>
        <begin position="141"/>
        <end position="163"/>
    </location>
</feature>
<dbReference type="KEGG" id="nnu:104595461"/>
<comment type="function">
    <text evidence="6">Serine protease involved in intramembrane proteolysis.</text>
</comment>
<feature type="transmembrane region" description="Helical" evidence="6">
    <location>
        <begin position="113"/>
        <end position="135"/>
    </location>
</feature>
<dbReference type="GO" id="GO:0006508">
    <property type="term" value="P:proteolysis"/>
    <property type="evidence" value="ECO:0007669"/>
    <property type="project" value="UniProtKB-KW"/>
</dbReference>
<keyword evidence="6" id="KW-0720">Serine protease</keyword>
<dbReference type="OrthoDB" id="418595at2759"/>
<feature type="transmembrane region" description="Helical" evidence="6">
    <location>
        <begin position="30"/>
        <end position="51"/>
    </location>
</feature>
<keyword evidence="5 6" id="KW-0472">Membrane</keyword>
<proteinExistence type="inferred from homology"/>
<reference evidence="9" key="1">
    <citation type="submission" date="2025-08" db="UniProtKB">
        <authorList>
            <consortium name="RefSeq"/>
        </authorList>
    </citation>
    <scope>IDENTIFICATION</scope>
</reference>
<dbReference type="RefSeq" id="XP_019052911.1">
    <property type="nucleotide sequence ID" value="XM_019197366.1"/>
</dbReference>
<keyword evidence="3 6" id="KW-0812">Transmembrane</keyword>
<evidence type="ECO:0000313" key="9">
    <source>
        <dbReference type="RefSeq" id="XP_019052911.1"/>
    </source>
</evidence>
<organism evidence="8 9">
    <name type="scientific">Nelumbo nucifera</name>
    <name type="common">Sacred lotus</name>
    <dbReference type="NCBI Taxonomy" id="4432"/>
    <lineage>
        <taxon>Eukaryota</taxon>
        <taxon>Viridiplantae</taxon>
        <taxon>Streptophyta</taxon>
        <taxon>Embryophyta</taxon>
        <taxon>Tracheophyta</taxon>
        <taxon>Spermatophyta</taxon>
        <taxon>Magnoliopsida</taxon>
        <taxon>Proteales</taxon>
        <taxon>Nelumbonaceae</taxon>
        <taxon>Nelumbo</taxon>
    </lineage>
</organism>
<dbReference type="InParanoid" id="A0A1U8Q4G7"/>
<feature type="domain" description="Peptidase S54 rhomboid" evidence="7">
    <location>
        <begin position="104"/>
        <end position="205"/>
    </location>
</feature>
<dbReference type="PANTHER" id="PTHR22936:SF87">
    <property type="entry name" value="RHOMBOID-LIKE PROTEIN 5"/>
    <property type="match status" value="1"/>
</dbReference>
<dbReference type="Gene3D" id="1.20.1540.10">
    <property type="entry name" value="Rhomboid-like"/>
    <property type="match status" value="1"/>
</dbReference>
<dbReference type="InterPro" id="IPR002610">
    <property type="entry name" value="Peptidase_S54_rhomboid-like"/>
</dbReference>
<dbReference type="OMA" id="ICEQFTH"/>
<keyword evidence="4 6" id="KW-1133">Transmembrane helix</keyword>
<dbReference type="GO" id="GO:0016020">
    <property type="term" value="C:membrane"/>
    <property type="evidence" value="ECO:0007669"/>
    <property type="project" value="UniProtKB-SubCell"/>
</dbReference>
<comment type="catalytic activity">
    <reaction evidence="6">
        <text>Cleaves type-1 transmembrane domains using a catalytic dyad composed of serine and histidine that are contributed by different transmembrane domains.</text>
        <dbReference type="EC" id="3.4.21.105"/>
    </reaction>
</comment>
<dbReference type="GeneID" id="104595461"/>
<keyword evidence="6" id="KW-0645">Protease</keyword>
<gene>
    <name evidence="9" type="primary">LOC104595461</name>
</gene>
<protein>
    <recommendedName>
        <fullName evidence="6">RHOMBOID-like protein</fullName>
        <ecNumber evidence="6">3.4.21.105</ecNumber>
    </recommendedName>
</protein>
<dbReference type="SUPFAM" id="SSF144091">
    <property type="entry name" value="Rhomboid-like"/>
    <property type="match status" value="1"/>
</dbReference>
<dbReference type="PANTHER" id="PTHR22936">
    <property type="entry name" value="RHOMBOID-RELATED"/>
    <property type="match status" value="1"/>
</dbReference>
<keyword evidence="8" id="KW-1185">Reference proteome</keyword>
<keyword evidence="6" id="KW-0378">Hydrolase</keyword>
<evidence type="ECO:0000259" key="7">
    <source>
        <dbReference type="Pfam" id="PF01694"/>
    </source>
</evidence>
<dbReference type="eggNOG" id="KOG2289">
    <property type="taxonomic scope" value="Eukaryota"/>
</dbReference>
<feature type="transmembrane region" description="Helical" evidence="6">
    <location>
        <begin position="175"/>
        <end position="195"/>
    </location>
</feature>
<dbReference type="EC" id="3.4.21.105" evidence="6"/>
<evidence type="ECO:0000256" key="6">
    <source>
        <dbReference type="RuleBase" id="RU362115"/>
    </source>
</evidence>
<name>A0A1U8Q4G7_NELNU</name>